<reference evidence="2" key="1">
    <citation type="submission" date="2021-06" db="EMBL/GenBank/DDBJ databases">
        <authorList>
            <person name="Kallberg Y."/>
            <person name="Tangrot J."/>
            <person name="Rosling A."/>
        </authorList>
    </citation>
    <scope>NUCLEOTIDE SEQUENCE</scope>
    <source>
        <strain evidence="2">87-6 pot B 2015</strain>
    </source>
</reference>
<organism evidence="2 3">
    <name type="scientific">Funneliformis mosseae</name>
    <name type="common">Endomycorrhizal fungus</name>
    <name type="synonym">Glomus mosseae</name>
    <dbReference type="NCBI Taxonomy" id="27381"/>
    <lineage>
        <taxon>Eukaryota</taxon>
        <taxon>Fungi</taxon>
        <taxon>Fungi incertae sedis</taxon>
        <taxon>Mucoromycota</taxon>
        <taxon>Glomeromycotina</taxon>
        <taxon>Glomeromycetes</taxon>
        <taxon>Glomerales</taxon>
        <taxon>Glomeraceae</taxon>
        <taxon>Funneliformis</taxon>
    </lineage>
</organism>
<dbReference type="EMBL" id="CAJVPP010011425">
    <property type="protein sequence ID" value="CAG8714188.1"/>
    <property type="molecule type" value="Genomic_DNA"/>
</dbReference>
<feature type="non-terminal residue" evidence="2">
    <location>
        <position position="1"/>
    </location>
</feature>
<feature type="region of interest" description="Disordered" evidence="1">
    <location>
        <begin position="27"/>
        <end position="95"/>
    </location>
</feature>
<feature type="compositionally biased region" description="Basic and acidic residues" evidence="1">
    <location>
        <begin position="61"/>
        <end position="89"/>
    </location>
</feature>
<name>A0A9N9I046_FUNMO</name>
<dbReference type="Proteomes" id="UP000789375">
    <property type="component" value="Unassembled WGS sequence"/>
</dbReference>
<comment type="caution">
    <text evidence="2">The sequence shown here is derived from an EMBL/GenBank/DDBJ whole genome shotgun (WGS) entry which is preliminary data.</text>
</comment>
<keyword evidence="3" id="KW-1185">Reference proteome</keyword>
<feature type="compositionally biased region" description="Basic and acidic residues" evidence="1">
    <location>
        <begin position="34"/>
        <end position="49"/>
    </location>
</feature>
<feature type="non-terminal residue" evidence="2">
    <location>
        <position position="271"/>
    </location>
</feature>
<gene>
    <name evidence="2" type="ORF">FMOSSE_LOCUS14527</name>
</gene>
<sequence length="271" mass="31818">RTRFFSNVLQHAIGSLTDCKLEKELQETEELQEKEELQETESQRDKNEDKEEDQGDETDDQKEKDQGDEKDDQKEKDQGDQENEKKDQIDVTSFKVEARNHNAHGITYLEGRWSDEKLQRLSTLALEVIVCLGDQEAFGLLMEIKRKLDTELIERLSSTRKRKHEEEDVCAKKRNLTNIEYGEFTDFALCLVSKLERNEKQASQIVRMVIDKNEVLVNVRKSLITQKDEDKKIKKFVALTNFQFDMAGSKPRGLHLCRDIYDLTDLRPEYW</sequence>
<evidence type="ECO:0000313" key="2">
    <source>
        <dbReference type="EMBL" id="CAG8714188.1"/>
    </source>
</evidence>
<accession>A0A9N9I046</accession>
<evidence type="ECO:0000256" key="1">
    <source>
        <dbReference type="SAM" id="MobiDB-lite"/>
    </source>
</evidence>
<proteinExistence type="predicted"/>
<feature type="compositionally biased region" description="Acidic residues" evidence="1">
    <location>
        <begin position="50"/>
        <end position="60"/>
    </location>
</feature>
<evidence type="ECO:0000313" key="3">
    <source>
        <dbReference type="Proteomes" id="UP000789375"/>
    </source>
</evidence>
<protein>
    <submittedName>
        <fullName evidence="2">16717_t:CDS:1</fullName>
    </submittedName>
</protein>
<dbReference type="AlphaFoldDB" id="A0A9N9I046"/>